<sequence>MEKFSHSRNQTSSALSKKICNGNGFSDRSAYDDVFGGPPKFGVPTISPRVEDYTEIFGSFHASRASSIPVLDLPAVDEADVFFDVQEVDYSDIFGGFRGLDFAVSYDELLGQSKDGDDSSEEAWTPAETGSLSEESDYSGKNESMSYGDAHQSFDDGKDFNISFHKANQRSKGDMSNGAHVTQLDAVPGYTVVVDGTPLQKTNYENPPLWVTGDISLSRSFGGGKIEEKHLWKTMSYPQNSNDGMHTFEIEPQVGYGENGSHSSETFITVSEISLRTQPSPVPPPLRPPPIVDVKKGDSSRSASQLKANKNYAFEGTAGGSSPGSSPPFFDVEVDASSSAAASAAAMKEAMEKAQAKLKNAKEIMERRKEGLQSRTKLGSRNDTKHKEGKLSSISNSLKDEKVQGSCETPKDFVREASQKEMKTTQVLSDSREGEAFLNVAKKSAEGRHGKESWSSQESYKTEGTGKWKEATEFYELVRGDKFRKEQANNEKVLVKNKKVIESRQKEKRAAIESFEQQEESDKKTNAAQEAHGWEENEAKEACRHEEHEKVEVAHVLCGWKENEKTWRVGMEHEEAEHKLNVADEWEEHDILIEIQQKQNEVEVKEAMKQENERKLKEAKERTGNERKLKKARENEKSEKRLKEALEQEETEKKLKAENEKRLEALKWQENEKKKKEAREREENERRLKVALDWEENEKKQKEACEREENEKRLKQAIEQEENEKRLKEALKQEQILKKQKEACEREENDKRLKEALEHEENEKKQKAHEKRLKEACEREEIEKKLKDAREREEIEKRRKDVHRQAEDKRRLNKTHERKESEKRLEEMPEWEETDKRLKEATKLEESEKRPGDSGDVEELKGLKKAHDQIVNENEKKLKSCQGTYAQMEENNFKATDEACKLHENKNIQAAQVAPKYEVNSLEANQEALGQEEKLKIAAESQGIHKDFKAVEMENILVEEIFEASGMADGDAEQEKNKIRMDNSTGSVLLDENVKKSLEAGIGIGIGQAHLEKNLRAAQMASNPEDLKKNFTSEWGEGEKSMKQTSVSFEPEDSKDKFRPSQVLKEWVENGKKVEAAQTATLEGKGNIQKTAQQVSNGQSTEKKEKNINETPTLEEREREERMKRERELEKDRLRKLEEEREREREREKDRMAVDRATREARDRAYVEARERAERAAVEKATAEARQRALTEARERLEKACAEAREKTLSDKTSIEARLRAERAAVERATAEARERAFEKAMAEKAVSDARERMERSVSDKFSASSRNSGLRQSSSSSDLQDLQSQSTGSSSGSRYPYSSVYGASYNTEKSEGVEGESAQRCKARLERYRRTADRAAKALAEKNKRDLLAQREQAERNRLAETLDADVKRWSSGKEGNLRALLSTLQYILGPDSGWQPIPLTDVITAVAVKKAYRKATLCVHPDKLQQRGASIQQKYICEKVFDLLKEAWNKFNSEER</sequence>
<protein>
    <recommendedName>
        <fullName evidence="3">J domain-containing protein</fullName>
    </recommendedName>
</protein>
<dbReference type="InterPro" id="IPR036869">
    <property type="entry name" value="J_dom_sf"/>
</dbReference>
<gene>
    <name evidence="4" type="ORF">VitviT2T_005538</name>
</gene>
<dbReference type="PANTHER" id="PTHR23172">
    <property type="entry name" value="AUXILIN/CYCLIN G-ASSOCIATED KINASE-RELATED"/>
    <property type="match status" value="1"/>
</dbReference>
<feature type="region of interest" description="Disordered" evidence="2">
    <location>
        <begin position="1078"/>
        <end position="1166"/>
    </location>
</feature>
<feature type="region of interest" description="Disordered" evidence="2">
    <location>
        <begin position="1020"/>
        <end position="1062"/>
    </location>
</feature>
<feature type="compositionally biased region" description="Basic and acidic residues" evidence="2">
    <location>
        <begin position="1101"/>
        <end position="1166"/>
    </location>
</feature>
<feature type="region of interest" description="Disordered" evidence="2">
    <location>
        <begin position="604"/>
        <end position="713"/>
    </location>
</feature>
<evidence type="ECO:0000256" key="1">
    <source>
        <dbReference type="SAM" id="Coils"/>
    </source>
</evidence>
<feature type="compositionally biased region" description="Basic and acidic residues" evidence="2">
    <location>
        <begin position="834"/>
        <end position="864"/>
    </location>
</feature>
<feature type="region of interest" description="Disordered" evidence="2">
    <location>
        <begin position="275"/>
        <end position="304"/>
    </location>
</feature>
<feature type="compositionally biased region" description="Basic and acidic residues" evidence="2">
    <location>
        <begin position="443"/>
        <end position="452"/>
    </location>
</feature>
<feature type="compositionally biased region" description="Polar residues" evidence="2">
    <location>
        <begin position="1088"/>
        <end position="1100"/>
    </location>
</feature>
<feature type="domain" description="J" evidence="3">
    <location>
        <begin position="1394"/>
        <end position="1458"/>
    </location>
</feature>
<name>A0ABY9BSW2_VITVI</name>
<dbReference type="EMBL" id="CP126651">
    <property type="protein sequence ID" value="WJZ86037.1"/>
    <property type="molecule type" value="Genomic_DNA"/>
</dbReference>
<feature type="compositionally biased region" description="Basic and acidic residues" evidence="2">
    <location>
        <begin position="398"/>
        <end position="423"/>
    </location>
</feature>
<feature type="region of interest" description="Disordered" evidence="2">
    <location>
        <begin position="1"/>
        <end position="22"/>
    </location>
</feature>
<feature type="coiled-coil region" evidence="1">
    <location>
        <begin position="1319"/>
        <end position="1358"/>
    </location>
</feature>
<keyword evidence="5" id="KW-1185">Reference proteome</keyword>
<reference evidence="4 5" key="1">
    <citation type="journal article" date="2023" name="Hortic Res">
        <title>The complete reference genome for grapevine (Vitis vinifera L.) genetics and breeding.</title>
        <authorList>
            <person name="Shi X."/>
            <person name="Cao S."/>
            <person name="Wang X."/>
            <person name="Huang S."/>
            <person name="Wang Y."/>
            <person name="Liu Z."/>
            <person name="Liu W."/>
            <person name="Leng X."/>
            <person name="Peng Y."/>
            <person name="Wang N."/>
            <person name="Wang Y."/>
            <person name="Ma Z."/>
            <person name="Xu X."/>
            <person name="Zhang F."/>
            <person name="Xue H."/>
            <person name="Zhong H."/>
            <person name="Wang Y."/>
            <person name="Zhang K."/>
            <person name="Velt A."/>
            <person name="Avia K."/>
            <person name="Holtgrawe D."/>
            <person name="Grimplet J."/>
            <person name="Matus J.T."/>
            <person name="Ware D."/>
            <person name="Wu X."/>
            <person name="Wang H."/>
            <person name="Liu C."/>
            <person name="Fang Y."/>
            <person name="Rustenholz C."/>
            <person name="Cheng Z."/>
            <person name="Xiao H."/>
            <person name="Zhou Y."/>
        </authorList>
    </citation>
    <scope>NUCLEOTIDE SEQUENCE [LARGE SCALE GENOMIC DNA]</scope>
    <source>
        <strain evidence="5">cv. Pinot noir / PN40024</strain>
        <tissue evidence="4">Leaf</tissue>
    </source>
</reference>
<dbReference type="Proteomes" id="UP001227230">
    <property type="component" value="Chromosome 4"/>
</dbReference>
<evidence type="ECO:0000313" key="5">
    <source>
        <dbReference type="Proteomes" id="UP001227230"/>
    </source>
</evidence>
<feature type="region of interest" description="Disordered" evidence="2">
    <location>
        <begin position="503"/>
        <end position="534"/>
    </location>
</feature>
<dbReference type="SUPFAM" id="SSF46565">
    <property type="entry name" value="Chaperone J-domain"/>
    <property type="match status" value="1"/>
</dbReference>
<feature type="compositionally biased region" description="Basic and acidic residues" evidence="2">
    <location>
        <begin position="740"/>
        <end position="765"/>
    </location>
</feature>
<feature type="region of interest" description="Disordered" evidence="2">
    <location>
        <begin position="113"/>
        <end position="150"/>
    </location>
</feature>
<dbReference type="PROSITE" id="PS50076">
    <property type="entry name" value="DNAJ_2"/>
    <property type="match status" value="1"/>
</dbReference>
<evidence type="ECO:0000259" key="3">
    <source>
        <dbReference type="PROSITE" id="PS50076"/>
    </source>
</evidence>
<accession>A0ABY9BSW2</accession>
<proteinExistence type="predicted"/>
<feature type="compositionally biased region" description="Basic and acidic residues" evidence="2">
    <location>
        <begin position="1025"/>
        <end position="1042"/>
    </location>
</feature>
<feature type="compositionally biased region" description="Basic and acidic residues" evidence="2">
    <location>
        <begin position="1246"/>
        <end position="1259"/>
    </location>
</feature>
<evidence type="ECO:0000256" key="2">
    <source>
        <dbReference type="SAM" id="MobiDB-lite"/>
    </source>
</evidence>
<feature type="region of interest" description="Disordered" evidence="2">
    <location>
        <begin position="1246"/>
        <end position="1297"/>
    </location>
</feature>
<organism evidence="4 5">
    <name type="scientific">Vitis vinifera</name>
    <name type="common">Grape</name>
    <dbReference type="NCBI Taxonomy" id="29760"/>
    <lineage>
        <taxon>Eukaryota</taxon>
        <taxon>Viridiplantae</taxon>
        <taxon>Streptophyta</taxon>
        <taxon>Embryophyta</taxon>
        <taxon>Tracheophyta</taxon>
        <taxon>Spermatophyta</taxon>
        <taxon>Magnoliopsida</taxon>
        <taxon>eudicotyledons</taxon>
        <taxon>Gunneridae</taxon>
        <taxon>Pentapetalae</taxon>
        <taxon>rosids</taxon>
        <taxon>Vitales</taxon>
        <taxon>Vitaceae</taxon>
        <taxon>Viteae</taxon>
        <taxon>Vitis</taxon>
    </lineage>
</organism>
<dbReference type="PANTHER" id="PTHR23172:SF87">
    <property type="entry name" value="CHAPERONE DNAJ-DOMAIN SUPERFAMILY PROTEIN"/>
    <property type="match status" value="1"/>
</dbReference>
<feature type="region of interest" description="Disordered" evidence="2">
    <location>
        <begin position="740"/>
        <end position="864"/>
    </location>
</feature>
<dbReference type="Gene3D" id="1.10.287.110">
    <property type="entry name" value="DnaJ domain"/>
    <property type="match status" value="1"/>
</dbReference>
<evidence type="ECO:0000313" key="4">
    <source>
        <dbReference type="EMBL" id="WJZ86037.1"/>
    </source>
</evidence>
<feature type="compositionally biased region" description="Pro residues" evidence="2">
    <location>
        <begin position="280"/>
        <end position="291"/>
    </location>
</feature>
<dbReference type="InterPro" id="IPR001623">
    <property type="entry name" value="DnaJ_domain"/>
</dbReference>
<feature type="compositionally biased region" description="Basic and acidic residues" evidence="2">
    <location>
        <begin position="380"/>
        <end position="390"/>
    </location>
</feature>
<keyword evidence="1" id="KW-0175">Coiled coil</keyword>
<feature type="compositionally biased region" description="Basic and acidic residues" evidence="2">
    <location>
        <begin position="362"/>
        <end position="372"/>
    </location>
</feature>
<feature type="compositionally biased region" description="Polar residues" evidence="2">
    <location>
        <begin position="128"/>
        <end position="145"/>
    </location>
</feature>
<feature type="region of interest" description="Disordered" evidence="2">
    <location>
        <begin position="362"/>
        <end position="465"/>
    </location>
</feature>
<feature type="compositionally biased region" description="Low complexity" evidence="2">
    <location>
        <begin position="1263"/>
        <end position="1297"/>
    </location>
</feature>
<feature type="compositionally biased region" description="Basic and acidic residues" evidence="2">
    <location>
        <begin position="772"/>
        <end position="827"/>
    </location>
</feature>